<evidence type="ECO:0000313" key="4">
    <source>
        <dbReference type="Proteomes" id="UP000664781"/>
    </source>
</evidence>
<dbReference type="AlphaFoldDB" id="A0A939FQ03"/>
<dbReference type="GO" id="GO:0008610">
    <property type="term" value="P:lipid biosynthetic process"/>
    <property type="evidence" value="ECO:0007669"/>
    <property type="project" value="TreeGrafter"/>
</dbReference>
<dbReference type="InterPro" id="IPR029058">
    <property type="entry name" value="AB_hydrolase_fold"/>
</dbReference>
<dbReference type="RefSeq" id="WP_086571862.1">
    <property type="nucleotide sequence ID" value="NZ_JAFMOF010000004.1"/>
</dbReference>
<evidence type="ECO:0000313" key="3">
    <source>
        <dbReference type="EMBL" id="MBO0656311.1"/>
    </source>
</evidence>
<evidence type="ECO:0000259" key="2">
    <source>
        <dbReference type="Pfam" id="PF00975"/>
    </source>
</evidence>
<dbReference type="EMBL" id="JAFMOF010000004">
    <property type="protein sequence ID" value="MBO0656311.1"/>
    <property type="molecule type" value="Genomic_DNA"/>
</dbReference>
<dbReference type="Gene3D" id="3.40.50.1820">
    <property type="entry name" value="alpha/beta hydrolase"/>
    <property type="match status" value="1"/>
</dbReference>
<comment type="caution">
    <text evidence="3">The sequence shown here is derived from an EMBL/GenBank/DDBJ whole genome shotgun (WGS) entry which is preliminary data.</text>
</comment>
<gene>
    <name evidence="3" type="ORF">J1792_27125</name>
</gene>
<reference evidence="3" key="1">
    <citation type="submission" date="2021-03" db="EMBL/GenBank/DDBJ databases">
        <title>Streptomyces strains.</title>
        <authorList>
            <person name="Lund M.B."/>
            <person name="Toerring T."/>
        </authorList>
    </citation>
    <scope>NUCLEOTIDE SEQUENCE</scope>
    <source>
        <strain evidence="3">JCM 4242</strain>
    </source>
</reference>
<feature type="domain" description="Thioesterase" evidence="2">
    <location>
        <begin position="25"/>
        <end position="242"/>
    </location>
</feature>
<keyword evidence="4" id="KW-1185">Reference proteome</keyword>
<dbReference type="Proteomes" id="UP000664781">
    <property type="component" value="Unassembled WGS sequence"/>
</dbReference>
<organism evidence="3 4">
    <name type="scientific">Streptomyces triculaminicus</name>
    <dbReference type="NCBI Taxonomy" id="2816232"/>
    <lineage>
        <taxon>Bacteria</taxon>
        <taxon>Bacillati</taxon>
        <taxon>Actinomycetota</taxon>
        <taxon>Actinomycetes</taxon>
        <taxon>Kitasatosporales</taxon>
        <taxon>Streptomycetaceae</taxon>
        <taxon>Streptomyces</taxon>
    </lineage>
</organism>
<name>A0A939FQ03_9ACTN</name>
<dbReference type="SUPFAM" id="SSF53474">
    <property type="entry name" value="alpha/beta-Hydrolases"/>
    <property type="match status" value="1"/>
</dbReference>
<dbReference type="PANTHER" id="PTHR11487:SF0">
    <property type="entry name" value="S-ACYL FATTY ACID SYNTHASE THIOESTERASE, MEDIUM CHAIN"/>
    <property type="match status" value="1"/>
</dbReference>
<accession>A0A939FQ03</accession>
<dbReference type="Pfam" id="PF00975">
    <property type="entry name" value="Thioesterase"/>
    <property type="match status" value="1"/>
</dbReference>
<dbReference type="InterPro" id="IPR001031">
    <property type="entry name" value="Thioesterase"/>
</dbReference>
<proteinExistence type="inferred from homology"/>
<evidence type="ECO:0000256" key="1">
    <source>
        <dbReference type="ARBA" id="ARBA00007169"/>
    </source>
</evidence>
<protein>
    <submittedName>
        <fullName evidence="3">Thioesterase</fullName>
    </submittedName>
</protein>
<dbReference type="InterPro" id="IPR012223">
    <property type="entry name" value="TEII"/>
</dbReference>
<comment type="similarity">
    <text evidence="1">Belongs to the thioesterase family.</text>
</comment>
<sequence>MTTGTGPRRAPWFSSPDPSLDAEAQLFLFPHAGGTSLTYRMWAATVSSGIECRALQLPGRQERLDEPVFTRIEPLLAELQEALEAELDGRPYVVFGHSFGALLAYRLTVEIERNGGQGPELLGVSGWAPGLVASKELEGVADMTDQQILDRVAEFGLIPDEVPVSRDMLAAVMPSLRGDFVVAADYTEDGAAVSCPIAAYGGTSDPTLEPGALEAWAGLTPEFLGATEFPGDHFYLFEHALAVQNSLDRHLRRRLAARA</sequence>
<dbReference type="PANTHER" id="PTHR11487">
    <property type="entry name" value="THIOESTERASE"/>
    <property type="match status" value="1"/>
</dbReference>